<evidence type="ECO:0000256" key="2">
    <source>
        <dbReference type="ARBA" id="ARBA00005845"/>
    </source>
</evidence>
<evidence type="ECO:0000256" key="3">
    <source>
        <dbReference type="ARBA" id="ARBA00022640"/>
    </source>
</evidence>
<dbReference type="InterPro" id="IPR039633">
    <property type="entry name" value="PAP"/>
</dbReference>
<sequence>MSSASERPKHKVSRGPHYVAMILISEPHVSRALSTNRNLALNAFKSSSMAGCHVSPVIFRTLDIMKLQRLAPPENLSRMNTLRIGDRPLWFRPFTIVKVGEQNFGSGLVKDDTLAEKKRELYQAVEGINRGIFGLPSARKFEIESLVQQLESQNPTPEPTLELDKVAGCWRLVYSTITILGSKRTKLGLRDFISLDEFFQTIDIAKFEHWSFDSKMESKAVNVVEFSAKGLSLLSGQLSIEASFKIASATRVDINFESSTIIPDQLMHVFRKNYNLLLGIFNPEGWLEITYVDDTMRIGRDNKGNIFVLEKIEDRSRNPQG</sequence>
<reference evidence="6 7" key="1">
    <citation type="submission" date="2019-01" db="EMBL/GenBank/DDBJ databases">
        <title>Sequencing of cultivated peanut Arachis hypogaea provides insights into genome evolution and oil improvement.</title>
        <authorList>
            <person name="Chen X."/>
        </authorList>
    </citation>
    <scope>NUCLEOTIDE SEQUENCE [LARGE SCALE GENOMIC DNA]</scope>
    <source>
        <strain evidence="7">cv. Fuhuasheng</strain>
        <tissue evidence="6">Leaves</tissue>
    </source>
</reference>
<organism evidence="6 7">
    <name type="scientific">Arachis hypogaea</name>
    <name type="common">Peanut</name>
    <dbReference type="NCBI Taxonomy" id="3818"/>
    <lineage>
        <taxon>Eukaryota</taxon>
        <taxon>Viridiplantae</taxon>
        <taxon>Streptophyta</taxon>
        <taxon>Embryophyta</taxon>
        <taxon>Tracheophyta</taxon>
        <taxon>Spermatophyta</taxon>
        <taxon>Magnoliopsida</taxon>
        <taxon>eudicotyledons</taxon>
        <taxon>Gunneridae</taxon>
        <taxon>Pentapetalae</taxon>
        <taxon>rosids</taxon>
        <taxon>fabids</taxon>
        <taxon>Fabales</taxon>
        <taxon>Fabaceae</taxon>
        <taxon>Papilionoideae</taxon>
        <taxon>50 kb inversion clade</taxon>
        <taxon>dalbergioids sensu lato</taxon>
        <taxon>Dalbergieae</taxon>
        <taxon>Pterocarpus clade</taxon>
        <taxon>Arachis</taxon>
    </lineage>
</organism>
<evidence type="ECO:0000259" key="5">
    <source>
        <dbReference type="Pfam" id="PF04755"/>
    </source>
</evidence>
<gene>
    <name evidence="6" type="ORF">Ahy_A03g012068</name>
</gene>
<evidence type="ECO:0000256" key="4">
    <source>
        <dbReference type="ARBA" id="ARBA00022946"/>
    </source>
</evidence>
<evidence type="ECO:0000313" key="6">
    <source>
        <dbReference type="EMBL" id="RYR66127.1"/>
    </source>
</evidence>
<keyword evidence="4" id="KW-0809">Transit peptide</keyword>
<feature type="domain" description="Plastid lipid-associated protein/fibrillin conserved" evidence="5">
    <location>
        <begin position="117"/>
        <end position="309"/>
    </location>
</feature>
<keyword evidence="3" id="KW-0934">Plastid</keyword>
<evidence type="ECO:0000256" key="1">
    <source>
        <dbReference type="ARBA" id="ARBA00004474"/>
    </source>
</evidence>
<dbReference type="PANTHER" id="PTHR31906">
    <property type="entry name" value="PLASTID-LIPID-ASSOCIATED PROTEIN 4, CHLOROPLASTIC-RELATED"/>
    <property type="match status" value="1"/>
</dbReference>
<dbReference type="GO" id="GO:0009536">
    <property type="term" value="C:plastid"/>
    <property type="evidence" value="ECO:0007669"/>
    <property type="project" value="UniProtKB-SubCell"/>
</dbReference>
<keyword evidence="7" id="KW-1185">Reference proteome</keyword>
<dbReference type="AlphaFoldDB" id="A0A445DSL6"/>
<protein>
    <recommendedName>
        <fullName evidence="5">Plastid lipid-associated protein/fibrillin conserved domain-containing protein</fullName>
    </recommendedName>
</protein>
<comment type="subcellular location">
    <subcellularLocation>
        <location evidence="1">Plastid</location>
    </subcellularLocation>
</comment>
<dbReference type="STRING" id="3818.A0A445DSL6"/>
<dbReference type="Pfam" id="PF04755">
    <property type="entry name" value="PAP_fibrillin"/>
    <property type="match status" value="1"/>
</dbReference>
<dbReference type="EMBL" id="SDMP01000003">
    <property type="protein sequence ID" value="RYR66127.1"/>
    <property type="molecule type" value="Genomic_DNA"/>
</dbReference>
<dbReference type="Proteomes" id="UP000289738">
    <property type="component" value="Chromosome A03"/>
</dbReference>
<dbReference type="InterPro" id="IPR006843">
    <property type="entry name" value="PAP/fibrillin_dom"/>
</dbReference>
<comment type="caution">
    <text evidence="6">The sequence shown here is derived from an EMBL/GenBank/DDBJ whole genome shotgun (WGS) entry which is preliminary data.</text>
</comment>
<proteinExistence type="inferred from homology"/>
<accession>A0A445DSL6</accession>
<evidence type="ECO:0000313" key="7">
    <source>
        <dbReference type="Proteomes" id="UP000289738"/>
    </source>
</evidence>
<comment type="similarity">
    <text evidence="2">Belongs to the PAP/fibrillin family.</text>
</comment>
<name>A0A445DSL6_ARAHY</name>